<dbReference type="Proteomes" id="UP000034491">
    <property type="component" value="Unassembled WGS sequence"/>
</dbReference>
<sequence>MKRNVKRATQKKSGLSPRFLSRRAFFAFTAIVSLCLQILIPLEQSWANPPQNPDINSEDVFVICTPTGLRVLSLNSGDDGEPIESTLDISCPACSLASVTLAPLPVDDPLLYQTSFAIAGNWVELSEISHDRPAPPPPARAPPVTFKPKKHTEVLIRS</sequence>
<evidence type="ECO:0000313" key="1">
    <source>
        <dbReference type="EMBL" id="KKJ77985.1"/>
    </source>
</evidence>
<protein>
    <recommendedName>
        <fullName evidence="3">DUF2946 domain-containing protein</fullName>
    </recommendedName>
</protein>
<dbReference type="STRING" id="1549748.WH95_06140"/>
<dbReference type="InterPro" id="IPR021333">
    <property type="entry name" value="DUF2946"/>
</dbReference>
<reference evidence="1 2" key="1">
    <citation type="submission" date="2015-03" db="EMBL/GenBank/DDBJ databases">
        <title>Genome sequence of Kiloniella sp. P1-1, isolated from the gut microflora of Pacific white shrimp, Penaeus vannamei.</title>
        <authorList>
            <person name="Shao Z."/>
            <person name="Wang L."/>
            <person name="Li X."/>
        </authorList>
    </citation>
    <scope>NUCLEOTIDE SEQUENCE [LARGE SCALE GENOMIC DNA]</scope>
    <source>
        <strain evidence="1 2">P1-1</strain>
    </source>
</reference>
<comment type="caution">
    <text evidence="1">The sequence shown here is derived from an EMBL/GenBank/DDBJ whole genome shotgun (WGS) entry which is preliminary data.</text>
</comment>
<accession>A0A0M2RDA4</accession>
<dbReference type="AlphaFoldDB" id="A0A0M2RDA4"/>
<dbReference type="EMBL" id="LANI01000003">
    <property type="protein sequence ID" value="KKJ77985.1"/>
    <property type="molecule type" value="Genomic_DNA"/>
</dbReference>
<evidence type="ECO:0008006" key="3">
    <source>
        <dbReference type="Google" id="ProtNLM"/>
    </source>
</evidence>
<gene>
    <name evidence="1" type="ORF">WH95_06140</name>
</gene>
<organism evidence="1 2">
    <name type="scientific">Kiloniella litopenaei</name>
    <dbReference type="NCBI Taxonomy" id="1549748"/>
    <lineage>
        <taxon>Bacteria</taxon>
        <taxon>Pseudomonadati</taxon>
        <taxon>Pseudomonadota</taxon>
        <taxon>Alphaproteobacteria</taxon>
        <taxon>Rhodospirillales</taxon>
        <taxon>Kiloniellaceae</taxon>
        <taxon>Kiloniella</taxon>
    </lineage>
</organism>
<name>A0A0M2RDA4_9PROT</name>
<dbReference type="Pfam" id="PF11162">
    <property type="entry name" value="DUF2946"/>
    <property type="match status" value="1"/>
</dbReference>
<keyword evidence="2" id="KW-1185">Reference proteome</keyword>
<dbReference type="RefSeq" id="WP_046504340.1">
    <property type="nucleotide sequence ID" value="NZ_LANI01000003.1"/>
</dbReference>
<dbReference type="OrthoDB" id="9805640at2"/>
<evidence type="ECO:0000313" key="2">
    <source>
        <dbReference type="Proteomes" id="UP000034491"/>
    </source>
</evidence>
<proteinExistence type="predicted"/>